<keyword evidence="8" id="KW-1185">Reference proteome</keyword>
<dbReference type="InterPro" id="IPR026412">
    <property type="entry name" value="rSAM_Cxxx_rpt"/>
</dbReference>
<dbReference type="GO" id="GO:0016491">
    <property type="term" value="F:oxidoreductase activity"/>
    <property type="evidence" value="ECO:0007669"/>
    <property type="project" value="InterPro"/>
</dbReference>
<evidence type="ECO:0000256" key="3">
    <source>
        <dbReference type="ARBA" id="ARBA00023004"/>
    </source>
</evidence>
<organism evidence="7 8">
    <name type="scientific">Anaerobacterium chartisolvens</name>
    <dbReference type="NCBI Taxonomy" id="1297424"/>
    <lineage>
        <taxon>Bacteria</taxon>
        <taxon>Bacillati</taxon>
        <taxon>Bacillota</taxon>
        <taxon>Clostridia</taxon>
        <taxon>Eubacteriales</taxon>
        <taxon>Oscillospiraceae</taxon>
        <taxon>Anaerobacterium</taxon>
    </lineage>
</organism>
<name>A0A369BJW4_9FIRM</name>
<dbReference type="InterPro" id="IPR023867">
    <property type="entry name" value="Sulphatase_maturase_rSAM"/>
</dbReference>
<dbReference type="GO" id="GO:0051536">
    <property type="term" value="F:iron-sulfur cluster binding"/>
    <property type="evidence" value="ECO:0007669"/>
    <property type="project" value="UniProtKB-KW"/>
</dbReference>
<dbReference type="GO" id="GO:0046872">
    <property type="term" value="F:metal ion binding"/>
    <property type="evidence" value="ECO:0007669"/>
    <property type="project" value="UniProtKB-KW"/>
</dbReference>
<keyword evidence="2" id="KW-0479">Metal-binding</keyword>
<evidence type="ECO:0000313" key="8">
    <source>
        <dbReference type="Proteomes" id="UP000253034"/>
    </source>
</evidence>
<evidence type="ECO:0000259" key="6">
    <source>
        <dbReference type="Pfam" id="PF04055"/>
    </source>
</evidence>
<keyword evidence="3" id="KW-0408">Iron</keyword>
<dbReference type="NCBIfam" id="TIGR04115">
    <property type="entry name" value="rSAM_Cxxx_rpt"/>
    <property type="match status" value="1"/>
</dbReference>
<dbReference type="SUPFAM" id="SSF102114">
    <property type="entry name" value="Radical SAM enzymes"/>
    <property type="match status" value="1"/>
</dbReference>
<proteinExistence type="inferred from homology"/>
<dbReference type="CDD" id="cd01335">
    <property type="entry name" value="Radical_SAM"/>
    <property type="match status" value="1"/>
</dbReference>
<dbReference type="PANTHER" id="PTHR43273:SF3">
    <property type="entry name" value="ANAEROBIC SULFATASE-MATURATING ENZYME HOMOLOG ASLB-RELATED"/>
    <property type="match status" value="1"/>
</dbReference>
<sequence>MVRSKIQGFQDIYPLMYPELQCTNISAVENVTFIVTWDCSLRCKYCYEGNKDTQHRMSLETAKRAVDFLFEEDRKHEYIGSNPNSAIILEFIGGEPLLETDLIDSTIEYFRHKALQERHRWALHHMISISTNGVNYETSRVQRFVEKYKERLSISISIDGNKQLHDSCRVFPNGSGSYDVVESAFKLYLKQSGHRTTKLTIAPDNVMHLSEACTHLYEMGLQDILSNCVYEKGWTVEHARTLYKEMKKLADYLLQDNRYERYTNSLFDELIGHPMPEEDNQNWCGGTGKMLAIDNEGLVYPCLRYTPLSLRAGLKPIVIGDIHTGIATTAKHKEDINCLKCITRKSQSTQQCFACPIASGCAWCSAYNYEEAGTPNKRVTYICVMHQARVLANIYYWNKLYKQLDMDKQFKNHVPEQWAMDIAGKMNLQS</sequence>
<evidence type="ECO:0000256" key="1">
    <source>
        <dbReference type="ARBA" id="ARBA00022691"/>
    </source>
</evidence>
<dbReference type="EMBL" id="QPJT01000001">
    <property type="protein sequence ID" value="RCX20866.1"/>
    <property type="molecule type" value="Genomic_DNA"/>
</dbReference>
<keyword evidence="1" id="KW-0949">S-adenosyl-L-methionine</keyword>
<evidence type="ECO:0000256" key="4">
    <source>
        <dbReference type="ARBA" id="ARBA00023014"/>
    </source>
</evidence>
<gene>
    <name evidence="7" type="ORF">DFR58_10168</name>
</gene>
<comment type="caution">
    <text evidence="7">The sequence shown here is derived from an EMBL/GenBank/DDBJ whole genome shotgun (WGS) entry which is preliminary data.</text>
</comment>
<dbReference type="Gene3D" id="3.20.20.70">
    <property type="entry name" value="Aldolase class I"/>
    <property type="match status" value="1"/>
</dbReference>
<dbReference type="OrthoDB" id="9808591at2"/>
<comment type="similarity">
    <text evidence="5">Belongs to the radical SAM superfamily. Anaerobic sulfatase-maturating enzyme family.</text>
</comment>
<dbReference type="AlphaFoldDB" id="A0A369BJW4"/>
<feature type="domain" description="Radical SAM core" evidence="6">
    <location>
        <begin position="38"/>
        <end position="194"/>
    </location>
</feature>
<dbReference type="RefSeq" id="WP_114295821.1">
    <property type="nucleotide sequence ID" value="NZ_QPJT01000001.1"/>
</dbReference>
<evidence type="ECO:0000256" key="5">
    <source>
        <dbReference type="ARBA" id="ARBA00023601"/>
    </source>
</evidence>
<protein>
    <recommendedName>
        <fullName evidence="6">Radical SAM core domain-containing protein</fullName>
    </recommendedName>
</protein>
<dbReference type="InterPro" id="IPR058240">
    <property type="entry name" value="rSAM_sf"/>
</dbReference>
<dbReference type="SFLD" id="SFLDG01067">
    <property type="entry name" value="SPASM/twitch_domain_containing"/>
    <property type="match status" value="1"/>
</dbReference>
<dbReference type="SFLD" id="SFLDG01384">
    <property type="entry name" value="thioether_bond_formation_requi"/>
    <property type="match status" value="1"/>
</dbReference>
<dbReference type="InterPro" id="IPR013785">
    <property type="entry name" value="Aldolase_TIM"/>
</dbReference>
<evidence type="ECO:0000256" key="2">
    <source>
        <dbReference type="ARBA" id="ARBA00022723"/>
    </source>
</evidence>
<dbReference type="SFLD" id="SFLDG01386">
    <property type="entry name" value="main_SPASM_domain-containing"/>
    <property type="match status" value="1"/>
</dbReference>
<keyword evidence="4" id="KW-0411">Iron-sulfur</keyword>
<evidence type="ECO:0000313" key="7">
    <source>
        <dbReference type="EMBL" id="RCX20866.1"/>
    </source>
</evidence>
<dbReference type="Pfam" id="PF04055">
    <property type="entry name" value="Radical_SAM"/>
    <property type="match status" value="1"/>
</dbReference>
<dbReference type="Proteomes" id="UP000253034">
    <property type="component" value="Unassembled WGS sequence"/>
</dbReference>
<dbReference type="PANTHER" id="PTHR43273">
    <property type="entry name" value="ANAEROBIC SULFATASE-MATURATING ENZYME HOMOLOG ASLB-RELATED"/>
    <property type="match status" value="1"/>
</dbReference>
<accession>A0A369BJW4</accession>
<dbReference type="SFLD" id="SFLDS00029">
    <property type="entry name" value="Radical_SAM"/>
    <property type="match status" value="1"/>
</dbReference>
<reference evidence="7 8" key="1">
    <citation type="submission" date="2018-07" db="EMBL/GenBank/DDBJ databases">
        <title>Genomic Encyclopedia of Type Strains, Phase IV (KMG-IV): sequencing the most valuable type-strain genomes for metagenomic binning, comparative biology and taxonomic classification.</title>
        <authorList>
            <person name="Goeker M."/>
        </authorList>
    </citation>
    <scope>NUCLEOTIDE SEQUENCE [LARGE SCALE GENOMIC DNA]</scope>
    <source>
        <strain evidence="7 8">DSM 27016</strain>
    </source>
</reference>
<dbReference type="InterPro" id="IPR007197">
    <property type="entry name" value="rSAM"/>
</dbReference>